<dbReference type="GO" id="GO:0005634">
    <property type="term" value="C:nucleus"/>
    <property type="evidence" value="ECO:0007669"/>
    <property type="project" value="UniProtKB-SubCell"/>
</dbReference>
<feature type="region of interest" description="Disordered" evidence="11">
    <location>
        <begin position="1296"/>
        <end position="1353"/>
    </location>
</feature>
<sequence length="1665" mass="188605">MAQKPHLQLKELGSKLETLPTSKDALVKLLKQATTCLAELDQSPSTSTLESMKPFFNAIVRPELLKHQDRDIKLLVATCVCEITRITAPEAPYSDEILKDIFLLIVGTFSGLSDTNGPSFGRRVVILETLAKYRSCVVMLDLECDDLVNEMFSIFFAVARDDHPESVLSSMQTIMVVLLEESEDVREDLLSILLSKLGREKKGVNMAARRLAMNVIQQCVGKLEPSIKQFLLSLMSGDSKPVNSKVEYHGVIYDLYCCAPQILAGVLPYVTGELLTDQLEIRLKAMNLVGDIISLPGSSIPEAFLPIFSEFLKRLTDRVVDVRMSVLEHVKNCLLLNPFRAEAPQIISALCERLLDFDENVRKQVVTVICDVACHAPNAVPLETVKLVAERLRDKSLLVKKYTMERLAEVYRVVCEKSSDTFNPNEYNWIPGKILRCFYDKDFRSDIIEYVLCGSLFPVKFSISDIVEHWIGIFTGFDKVEVKALEKILEQKQRLQQEMQKYLSLRVISQDKDIPEVQKKILFCFRVMSRSFADPIKAEETLQVLDQLKDANIWKILTNLVDPNTSLHQARVYRDDLLKILGEKHRLYDFLNTFSVKCSYLLLNKEHVKTILLETIAKKSADNSQHTQSCMDILVIIARFSPLLLRDSEEELVNLLKDNNDAIKEGVLNILAKAGGTICEQLAATSSSVDLILERLCLEGSRRQAKYAVHALAAITKDDGLKCLSVLYKKLVNMLEDKTHMPAVLQSLGCIAQTAMPVYETRENEIEEFILNKILKCDSKEDNMRTSWDDKSDLCMLKIYGIKTFVMSYLPVKDAHVRPDIDKLLDILRNILLYGEISKDLKSSSVDKAHLKLASAKAVLRLSRLWDHKIPVDLFHLTLRVSEISFPQAKKIFLSKVHQYSKDRLLDAKYACAFLFNIFGSKPDEFVEDKQNLTDIIQMHHQLKARQLSVQSDANSLTTYPEYILPYLVHALAHNLCPNVDECKDVAVYDDIYRQLHIILSILVQRDEDAKSEVTTDKEKEIVSTITSIFLSIKHSEDMVDISKSKNSHALCDLGLSIIKRIVQKDVDLQGLSHLVSLPPMLYKASEKEDDTEVTAVKSWLADESALTHFESLELEMVQSQSAENEASKNDEKDGNEIPLQKMLKSLKSQGTSGKKVKKNKSVPTETKKAEMDYDILNMVKQINVDNLGTPTNFEPSNGHEHSLSKKELKEPESATGKKRKAREITPVPVPKRRRSSSAHGKLRLSTSISKASRRVSAEDSPRPKLLLDEVNPNADNKTTLRKMVKGSEKELLLSSLKQKVKGSDSCHNDELNEHDEHDMMSSGKIQLSDKTVRSNNKSSTGSTKKGKRKSISGLTKCTAKEREIDTEDLIGCRIKVWWPMDKKFYGGTIKSYDPLKGKHVILYDDGDVEILRLEKERWELIDKGRKSIKKIKLSWLEVSGQKCKDSSGSPSKKAKKIINGKQYLSKPVKRALKNNFQEDAKGSSVISNPEEAMYSEADDMYSGGSGEELTLGFNEITTKEKNKCNKNTKSVSRVKRLKKKKNFHYAEESDEEKLKKEKNFHHTEELDEEKLDYSERLSEDRVCVPQEERVVDESSEALRENINGEKSDSEGHQDNSEVGSDPREMKKSNIEPSRSPDDVADISDDMPLSKWNHRTGKKSSRKER</sequence>
<feature type="compositionally biased region" description="Low complexity" evidence="11">
    <location>
        <begin position="1334"/>
        <end position="1344"/>
    </location>
</feature>
<comment type="subcellular location">
    <subcellularLocation>
        <location evidence="1">Nucleus</location>
    </subcellularLocation>
</comment>
<keyword evidence="3" id="KW-0132">Cell division</keyword>
<dbReference type="PANTHER" id="PTHR12663:SF0">
    <property type="entry name" value="PRECOCIOUS DISSOCIATION OF SISTERS 5, ISOFORM A"/>
    <property type="match status" value="1"/>
</dbReference>
<feature type="compositionally biased region" description="Basic and acidic residues" evidence="11">
    <location>
        <begin position="1256"/>
        <end position="1268"/>
    </location>
</feature>
<feature type="compositionally biased region" description="Basic and acidic residues" evidence="11">
    <location>
        <begin position="1545"/>
        <end position="1565"/>
    </location>
</feature>
<keyword evidence="8" id="KW-0539">Nucleus</keyword>
<comment type="similarity">
    <text evidence="2">Belongs to the PDS5 family.</text>
</comment>
<feature type="compositionally biased region" description="Basic and acidic residues" evidence="11">
    <location>
        <begin position="1572"/>
        <end position="1638"/>
    </location>
</feature>
<comment type="caution">
    <text evidence="12">The sequence shown here is derived from an EMBL/GenBank/DDBJ whole genome shotgun (WGS) entry which is preliminary data.</text>
</comment>
<keyword evidence="6" id="KW-0498">Mitosis</keyword>
<protein>
    <recommendedName>
        <fullName evidence="14">Sister chromatid cohesion protein PDS5 homolog A</fullName>
    </recommendedName>
</protein>
<dbReference type="Pfam" id="PF20168">
    <property type="entry name" value="PDS5"/>
    <property type="match status" value="1"/>
</dbReference>
<name>A0AAN9S2E1_PSOTE</name>
<dbReference type="CDD" id="cd19953">
    <property type="entry name" value="PDS5"/>
    <property type="match status" value="1"/>
</dbReference>
<feature type="compositionally biased region" description="Basic residues" evidence="11">
    <location>
        <begin position="1652"/>
        <end position="1665"/>
    </location>
</feature>
<dbReference type="InterPro" id="IPR016024">
    <property type="entry name" value="ARM-type_fold"/>
</dbReference>
<evidence type="ECO:0000256" key="2">
    <source>
        <dbReference type="ARBA" id="ARBA00006254"/>
    </source>
</evidence>
<feature type="region of interest" description="Disordered" evidence="11">
    <location>
        <begin position="1118"/>
        <end position="1137"/>
    </location>
</feature>
<evidence type="ECO:0000256" key="4">
    <source>
        <dbReference type="ARBA" id="ARBA00022737"/>
    </source>
</evidence>
<reference evidence="12 13" key="1">
    <citation type="submission" date="2024-01" db="EMBL/GenBank/DDBJ databases">
        <title>The genomes of 5 underutilized Papilionoideae crops provide insights into root nodulation and disease resistanc.</title>
        <authorList>
            <person name="Jiang F."/>
        </authorList>
    </citation>
    <scope>NUCLEOTIDE SEQUENCE [LARGE SCALE GENOMIC DNA]</scope>
    <source>
        <strain evidence="12">DUOXIRENSHENG_FW03</strain>
        <tissue evidence="12">Leaves</tissue>
    </source>
</reference>
<evidence type="ECO:0000256" key="11">
    <source>
        <dbReference type="SAM" id="MobiDB-lite"/>
    </source>
</evidence>
<evidence type="ECO:0000256" key="6">
    <source>
        <dbReference type="ARBA" id="ARBA00022776"/>
    </source>
</evidence>
<comment type="function">
    <text evidence="10">Cohesin cofactor dispensable during the meiotic division but playing an important role in DNA repair by homologous recombination (HR) probably by helping SMC5/SMC6 complex. Regulator of sister chromatid cohesion in mitosis which may stabilize cohesin complex association with chromatin. May couple sister chromatid cohesion during mitosis to DNA replication. Cohesion ensures that chromosome partitioning is accurate in both meiotic and mitotic cells and plays an important role in DNA repair.</text>
</comment>
<dbReference type="GO" id="GO:0007064">
    <property type="term" value="P:mitotic sister chromatid cohesion"/>
    <property type="evidence" value="ECO:0007669"/>
    <property type="project" value="InterPro"/>
</dbReference>
<accession>A0AAN9S2E1</accession>
<keyword evidence="7" id="KW-0234">DNA repair</keyword>
<evidence type="ECO:0000256" key="5">
    <source>
        <dbReference type="ARBA" id="ARBA00022763"/>
    </source>
</evidence>
<dbReference type="GO" id="GO:0051301">
    <property type="term" value="P:cell division"/>
    <property type="evidence" value="ECO:0007669"/>
    <property type="project" value="UniProtKB-KW"/>
</dbReference>
<dbReference type="InterPro" id="IPR039776">
    <property type="entry name" value="Pds5"/>
</dbReference>
<dbReference type="EMBL" id="JAYMYS010000006">
    <property type="protein sequence ID" value="KAK7387666.1"/>
    <property type="molecule type" value="Genomic_DNA"/>
</dbReference>
<feature type="compositionally biased region" description="Basic and acidic residues" evidence="11">
    <location>
        <begin position="1198"/>
        <end position="1213"/>
    </location>
</feature>
<evidence type="ECO:0000256" key="8">
    <source>
        <dbReference type="ARBA" id="ARBA00023242"/>
    </source>
</evidence>
<dbReference type="CDD" id="cd20404">
    <property type="entry name" value="Tudor_Agenet_AtEML-like"/>
    <property type="match status" value="1"/>
</dbReference>
<keyword evidence="13" id="KW-1185">Reference proteome</keyword>
<evidence type="ECO:0000256" key="7">
    <source>
        <dbReference type="ARBA" id="ARBA00023204"/>
    </source>
</evidence>
<evidence type="ECO:0000256" key="10">
    <source>
        <dbReference type="ARBA" id="ARBA00058864"/>
    </source>
</evidence>
<evidence type="ECO:0000313" key="12">
    <source>
        <dbReference type="EMBL" id="KAK7387666.1"/>
    </source>
</evidence>
<dbReference type="SUPFAM" id="SSF48371">
    <property type="entry name" value="ARM repeat"/>
    <property type="match status" value="2"/>
</dbReference>
<proteinExistence type="inferred from homology"/>
<feature type="region of interest" description="Disordered" evidence="11">
    <location>
        <begin position="1187"/>
        <end position="1279"/>
    </location>
</feature>
<gene>
    <name evidence="12" type="ORF">VNO78_22454</name>
</gene>
<evidence type="ECO:0000256" key="1">
    <source>
        <dbReference type="ARBA" id="ARBA00004123"/>
    </source>
</evidence>
<feature type="region of interest" description="Disordered" evidence="11">
    <location>
        <begin position="1543"/>
        <end position="1665"/>
    </location>
</feature>
<dbReference type="GO" id="GO:0035825">
    <property type="term" value="P:homologous recombination"/>
    <property type="evidence" value="ECO:0007669"/>
    <property type="project" value="UniProtKB-ARBA"/>
</dbReference>
<feature type="compositionally biased region" description="Polar residues" evidence="11">
    <location>
        <begin position="1187"/>
        <end position="1196"/>
    </location>
</feature>
<evidence type="ECO:0000256" key="9">
    <source>
        <dbReference type="ARBA" id="ARBA00023306"/>
    </source>
</evidence>
<dbReference type="FunFam" id="2.30.30.140:FF:000033">
    <property type="entry name" value="Binding protein"/>
    <property type="match status" value="1"/>
</dbReference>
<feature type="compositionally biased region" description="Basic residues" evidence="11">
    <location>
        <begin position="1231"/>
        <end position="1243"/>
    </location>
</feature>
<keyword evidence="9" id="KW-0131">Cell cycle</keyword>
<dbReference type="Gene3D" id="2.30.30.140">
    <property type="match status" value="1"/>
</dbReference>
<keyword evidence="4" id="KW-0677">Repeat</keyword>
<organism evidence="12 13">
    <name type="scientific">Psophocarpus tetragonolobus</name>
    <name type="common">Winged bean</name>
    <name type="synonym">Dolichos tetragonolobus</name>
    <dbReference type="NCBI Taxonomy" id="3891"/>
    <lineage>
        <taxon>Eukaryota</taxon>
        <taxon>Viridiplantae</taxon>
        <taxon>Streptophyta</taxon>
        <taxon>Embryophyta</taxon>
        <taxon>Tracheophyta</taxon>
        <taxon>Spermatophyta</taxon>
        <taxon>Magnoliopsida</taxon>
        <taxon>eudicotyledons</taxon>
        <taxon>Gunneridae</taxon>
        <taxon>Pentapetalae</taxon>
        <taxon>rosids</taxon>
        <taxon>fabids</taxon>
        <taxon>Fabales</taxon>
        <taxon>Fabaceae</taxon>
        <taxon>Papilionoideae</taxon>
        <taxon>50 kb inversion clade</taxon>
        <taxon>NPAAA clade</taxon>
        <taxon>indigoferoid/millettioid clade</taxon>
        <taxon>Phaseoleae</taxon>
        <taxon>Psophocarpus</taxon>
    </lineage>
</organism>
<evidence type="ECO:0008006" key="14">
    <source>
        <dbReference type="Google" id="ProtNLM"/>
    </source>
</evidence>
<dbReference type="GO" id="GO:0009556">
    <property type="term" value="P:microsporogenesis"/>
    <property type="evidence" value="ECO:0007669"/>
    <property type="project" value="UniProtKB-ARBA"/>
</dbReference>
<dbReference type="SUPFAM" id="SSF63748">
    <property type="entry name" value="Tudor/PWWP/MBT"/>
    <property type="match status" value="1"/>
</dbReference>
<dbReference type="GO" id="GO:0006281">
    <property type="term" value="P:DNA repair"/>
    <property type="evidence" value="ECO:0007669"/>
    <property type="project" value="UniProtKB-KW"/>
</dbReference>
<feature type="compositionally biased region" description="Basic and acidic residues" evidence="11">
    <location>
        <begin position="1302"/>
        <end position="1320"/>
    </location>
</feature>
<keyword evidence="5" id="KW-0227">DNA damage</keyword>
<dbReference type="InterPro" id="IPR011989">
    <property type="entry name" value="ARM-like"/>
</dbReference>
<dbReference type="Gene3D" id="1.25.10.10">
    <property type="entry name" value="Leucine-rich Repeat Variant"/>
    <property type="match status" value="1"/>
</dbReference>
<evidence type="ECO:0000313" key="13">
    <source>
        <dbReference type="Proteomes" id="UP001386955"/>
    </source>
</evidence>
<feature type="compositionally biased region" description="Basic and acidic residues" evidence="11">
    <location>
        <begin position="1126"/>
        <end position="1136"/>
    </location>
</feature>
<evidence type="ECO:0000256" key="3">
    <source>
        <dbReference type="ARBA" id="ARBA00022618"/>
    </source>
</evidence>
<dbReference type="PANTHER" id="PTHR12663">
    <property type="entry name" value="ANDROGEN INDUCED INHIBITOR OF PROLIFERATION AS3 / PDS5-RELATED"/>
    <property type="match status" value="1"/>
</dbReference>
<feature type="region of interest" description="Disordered" evidence="11">
    <location>
        <begin position="1146"/>
        <end position="1166"/>
    </location>
</feature>
<dbReference type="GO" id="GO:0000785">
    <property type="term" value="C:chromatin"/>
    <property type="evidence" value="ECO:0007669"/>
    <property type="project" value="TreeGrafter"/>
</dbReference>
<dbReference type="FunFam" id="1.25.10.10:FF:000420">
    <property type="entry name" value="Sister chromatid cohesion protein PDS5 isogeny B"/>
    <property type="match status" value="1"/>
</dbReference>
<dbReference type="Proteomes" id="UP001386955">
    <property type="component" value="Unassembled WGS sequence"/>
</dbReference>